<dbReference type="EMBL" id="CP036432">
    <property type="protein sequence ID" value="QDV86061.1"/>
    <property type="molecule type" value="Genomic_DNA"/>
</dbReference>
<feature type="compositionally biased region" description="Basic and acidic residues" evidence="1">
    <location>
        <begin position="91"/>
        <end position="105"/>
    </location>
</feature>
<accession>A0ABX5XXN3</accession>
<protein>
    <submittedName>
        <fullName evidence="2">Uncharacterized protein</fullName>
    </submittedName>
</protein>
<dbReference type="RefSeq" id="WP_145216636.1">
    <property type="nucleotide sequence ID" value="NZ_CP036432.1"/>
</dbReference>
<gene>
    <name evidence="2" type="ORF">TBK1r_50790</name>
</gene>
<evidence type="ECO:0000256" key="1">
    <source>
        <dbReference type="SAM" id="MobiDB-lite"/>
    </source>
</evidence>
<name>A0ABX5XXN3_9BACT</name>
<evidence type="ECO:0000313" key="2">
    <source>
        <dbReference type="EMBL" id="QDV86061.1"/>
    </source>
</evidence>
<keyword evidence="3" id="KW-1185">Reference proteome</keyword>
<evidence type="ECO:0000313" key="3">
    <source>
        <dbReference type="Proteomes" id="UP000318081"/>
    </source>
</evidence>
<reference evidence="2 3" key="1">
    <citation type="submission" date="2019-02" db="EMBL/GenBank/DDBJ databases">
        <title>Deep-cultivation of Planctomycetes and their phenomic and genomic characterization uncovers novel biology.</title>
        <authorList>
            <person name="Wiegand S."/>
            <person name="Jogler M."/>
            <person name="Boedeker C."/>
            <person name="Pinto D."/>
            <person name="Vollmers J."/>
            <person name="Rivas-Marin E."/>
            <person name="Kohn T."/>
            <person name="Peeters S.H."/>
            <person name="Heuer A."/>
            <person name="Rast P."/>
            <person name="Oberbeckmann S."/>
            <person name="Bunk B."/>
            <person name="Jeske O."/>
            <person name="Meyerdierks A."/>
            <person name="Storesund J.E."/>
            <person name="Kallscheuer N."/>
            <person name="Luecker S."/>
            <person name="Lage O.M."/>
            <person name="Pohl T."/>
            <person name="Merkel B.J."/>
            <person name="Hornburger P."/>
            <person name="Mueller R.-W."/>
            <person name="Bruemmer F."/>
            <person name="Labrenz M."/>
            <person name="Spormann A.M."/>
            <person name="Op den Camp H."/>
            <person name="Overmann J."/>
            <person name="Amann R."/>
            <person name="Jetten M.S.M."/>
            <person name="Mascher T."/>
            <person name="Medema M.H."/>
            <person name="Devos D.P."/>
            <person name="Kaster A.-K."/>
            <person name="Ovreas L."/>
            <person name="Rohde M."/>
            <person name="Galperin M.Y."/>
            <person name="Jogler C."/>
        </authorList>
    </citation>
    <scope>NUCLEOTIDE SEQUENCE [LARGE SCALE GENOMIC DNA]</scope>
    <source>
        <strain evidence="2 3">TBK1r</strain>
    </source>
</reference>
<feature type="region of interest" description="Disordered" evidence="1">
    <location>
        <begin position="79"/>
        <end position="105"/>
    </location>
</feature>
<dbReference type="Proteomes" id="UP000318081">
    <property type="component" value="Chromosome"/>
</dbReference>
<sequence>MSKPNAAGTRADAELRAVEQLAEQAERFTRSVEASAELDIELLGGMESDIWRRLAELDQIGELARRTASKLRRDVAAIRGQALQSADTSDDTTRDTSADKADSRN</sequence>
<organism evidence="2 3">
    <name type="scientific">Stieleria magnilauensis</name>
    <dbReference type="NCBI Taxonomy" id="2527963"/>
    <lineage>
        <taxon>Bacteria</taxon>
        <taxon>Pseudomonadati</taxon>
        <taxon>Planctomycetota</taxon>
        <taxon>Planctomycetia</taxon>
        <taxon>Pirellulales</taxon>
        <taxon>Pirellulaceae</taxon>
        <taxon>Stieleria</taxon>
    </lineage>
</organism>
<proteinExistence type="predicted"/>